<gene>
    <name evidence="1" type="ORF">IM811_011532</name>
</gene>
<proteinExistence type="predicted"/>
<accession>A0A8H7TT34</accession>
<comment type="caution">
    <text evidence="1">The sequence shown here is derived from an EMBL/GenBank/DDBJ whole genome shotgun (WGS) entry which is preliminary data.</text>
</comment>
<organism evidence="1 2">
    <name type="scientific">Bionectria ochroleuca</name>
    <name type="common">Gliocladium roseum</name>
    <dbReference type="NCBI Taxonomy" id="29856"/>
    <lineage>
        <taxon>Eukaryota</taxon>
        <taxon>Fungi</taxon>
        <taxon>Dikarya</taxon>
        <taxon>Ascomycota</taxon>
        <taxon>Pezizomycotina</taxon>
        <taxon>Sordariomycetes</taxon>
        <taxon>Hypocreomycetidae</taxon>
        <taxon>Hypocreales</taxon>
        <taxon>Bionectriaceae</taxon>
        <taxon>Clonostachys</taxon>
    </lineage>
</organism>
<sequence>MDHLNTEIIVVRFAECTEIDSTKEEGHMSPFELVDMYHTRKAPDPLDKVYALLGISSDDPNEINAAGLSVDYNTS</sequence>
<evidence type="ECO:0000313" key="2">
    <source>
        <dbReference type="Proteomes" id="UP000616885"/>
    </source>
</evidence>
<dbReference type="Proteomes" id="UP000616885">
    <property type="component" value="Unassembled WGS sequence"/>
</dbReference>
<reference evidence="1" key="1">
    <citation type="submission" date="2020-10" db="EMBL/GenBank/DDBJ databases">
        <title>High-Quality Genome Resource of Clonostachys rosea strain S41 by Oxford Nanopore Long-Read Sequencing.</title>
        <authorList>
            <person name="Wang H."/>
        </authorList>
    </citation>
    <scope>NUCLEOTIDE SEQUENCE</scope>
    <source>
        <strain evidence="1">S41</strain>
    </source>
</reference>
<dbReference type="EMBL" id="JADCTT010000003">
    <property type="protein sequence ID" value="KAF9756091.1"/>
    <property type="molecule type" value="Genomic_DNA"/>
</dbReference>
<protein>
    <submittedName>
        <fullName evidence="1">Uncharacterized protein</fullName>
    </submittedName>
</protein>
<name>A0A8H7TT34_BIOOC</name>
<evidence type="ECO:0000313" key="1">
    <source>
        <dbReference type="EMBL" id="KAF9756091.1"/>
    </source>
</evidence>
<dbReference type="AlphaFoldDB" id="A0A8H7TT34"/>